<evidence type="ECO:0000313" key="11">
    <source>
        <dbReference type="EMBL" id="KAF2478798.1"/>
    </source>
</evidence>
<comment type="function">
    <text evidence="1">Involved in the import of GDP-mannose from the cytoplasm into the Golgi lumen.</text>
</comment>
<dbReference type="AlphaFoldDB" id="A0A6A6PFP7"/>
<feature type="compositionally biased region" description="Polar residues" evidence="8">
    <location>
        <begin position="516"/>
        <end position="525"/>
    </location>
</feature>
<dbReference type="InterPro" id="IPR004853">
    <property type="entry name" value="Sugar_P_trans_dom"/>
</dbReference>
<evidence type="ECO:0000256" key="3">
    <source>
        <dbReference type="ARBA" id="ARBA00010425"/>
    </source>
</evidence>
<feature type="region of interest" description="Disordered" evidence="8">
    <location>
        <begin position="455"/>
        <end position="477"/>
    </location>
</feature>
<dbReference type="EMBL" id="MU001643">
    <property type="protein sequence ID" value="KAF2478798.1"/>
    <property type="molecule type" value="Genomic_DNA"/>
</dbReference>
<evidence type="ECO:0000256" key="6">
    <source>
        <dbReference type="ARBA" id="ARBA00022989"/>
    </source>
</evidence>
<evidence type="ECO:0000256" key="8">
    <source>
        <dbReference type="SAM" id="MobiDB-lite"/>
    </source>
</evidence>
<accession>A0A6A6PFP7</accession>
<gene>
    <name evidence="11" type="ORF">BDY17DRAFT_356862</name>
</gene>
<feature type="transmembrane region" description="Helical" evidence="9">
    <location>
        <begin position="280"/>
        <end position="297"/>
    </location>
</feature>
<keyword evidence="12" id="KW-1185">Reference proteome</keyword>
<dbReference type="Pfam" id="PF03151">
    <property type="entry name" value="TPT"/>
    <property type="match status" value="1"/>
</dbReference>
<evidence type="ECO:0000313" key="12">
    <source>
        <dbReference type="Proteomes" id="UP000799767"/>
    </source>
</evidence>
<comment type="subcellular location">
    <subcellularLocation>
        <location evidence="2">Endoplasmic reticulum membrane</location>
        <topology evidence="2">Multi-pass membrane protein</topology>
    </subcellularLocation>
</comment>
<feature type="compositionally biased region" description="Polar residues" evidence="8">
    <location>
        <begin position="9"/>
        <end position="20"/>
    </location>
</feature>
<keyword evidence="6 9" id="KW-1133">Transmembrane helix</keyword>
<organism evidence="11 12">
    <name type="scientific">Neohortaea acidophila</name>
    <dbReference type="NCBI Taxonomy" id="245834"/>
    <lineage>
        <taxon>Eukaryota</taxon>
        <taxon>Fungi</taxon>
        <taxon>Dikarya</taxon>
        <taxon>Ascomycota</taxon>
        <taxon>Pezizomycotina</taxon>
        <taxon>Dothideomycetes</taxon>
        <taxon>Dothideomycetidae</taxon>
        <taxon>Mycosphaerellales</taxon>
        <taxon>Teratosphaeriaceae</taxon>
        <taxon>Neohortaea</taxon>
    </lineage>
</organism>
<evidence type="ECO:0000259" key="10">
    <source>
        <dbReference type="Pfam" id="PF03151"/>
    </source>
</evidence>
<dbReference type="Proteomes" id="UP000799767">
    <property type="component" value="Unassembled WGS sequence"/>
</dbReference>
<feature type="transmembrane region" description="Helical" evidence="9">
    <location>
        <begin position="377"/>
        <end position="398"/>
    </location>
</feature>
<evidence type="ECO:0000256" key="2">
    <source>
        <dbReference type="ARBA" id="ARBA00004477"/>
    </source>
</evidence>
<sequence length="541" mass="59158">MLPTVTGRRPSSNAPLSPATTKFPDFSPAHDDATALSAHEEEPHSPSPHAHTNGHPIASHARLPFKRQDTWRALKDKTWQAVVRPNRQKSLGEAIRSSRERKASITESAHEIADSLKAPVSLRLVLLCLAWFASSIVSNASSKAILTALPRPVTLTIGQFAQTAAWCLFSSWLAKHNPGLRNAMPILRNGIRRPSKEILMTTLPLTAFQITGHILNSDAMSRIPVALVHTIKGLSPLMTVFAYRSWFNYEYSRATYLSLIPLTIGVFMSCSASFQANFLGLLYAFGSTAVFVAQNIVSKKLFTEAAKSEAEGLPINRQKPDKLNLLCYSTSLALLFTFPLWLWSEAFPMLAEYWDEGAIELRQRPGSLDHGALAVEFFFNGFFHFGQALIAFTLLGLVSPVSYSVASLIKRVAVILFAIVWFGNPMTTFQACGFALTFIGLYLYDRTADADKVDRRERAKREAARPLLPTSATNSKRPVEPLAMPLLVSGEAPRPFVGGSGYVNGDVIGSGPGRPRSTNPLSPSANGAPVAPQLGEKADER</sequence>
<feature type="transmembrane region" description="Helical" evidence="9">
    <location>
        <begin position="325"/>
        <end position="344"/>
    </location>
</feature>
<keyword evidence="5 9" id="KW-0812">Transmembrane</keyword>
<feature type="transmembrane region" description="Helical" evidence="9">
    <location>
        <begin position="221"/>
        <end position="243"/>
    </location>
</feature>
<comment type="subunit">
    <text evidence="4">Homooligomer.</text>
</comment>
<evidence type="ECO:0000256" key="9">
    <source>
        <dbReference type="SAM" id="Phobius"/>
    </source>
</evidence>
<dbReference type="PANTHER" id="PTHR11132">
    <property type="entry name" value="SOLUTE CARRIER FAMILY 35"/>
    <property type="match status" value="1"/>
</dbReference>
<reference evidence="11" key="1">
    <citation type="journal article" date="2020" name="Stud. Mycol.">
        <title>101 Dothideomycetes genomes: a test case for predicting lifestyles and emergence of pathogens.</title>
        <authorList>
            <person name="Haridas S."/>
            <person name="Albert R."/>
            <person name="Binder M."/>
            <person name="Bloem J."/>
            <person name="Labutti K."/>
            <person name="Salamov A."/>
            <person name="Andreopoulos B."/>
            <person name="Baker S."/>
            <person name="Barry K."/>
            <person name="Bills G."/>
            <person name="Bluhm B."/>
            <person name="Cannon C."/>
            <person name="Castanera R."/>
            <person name="Culley D."/>
            <person name="Daum C."/>
            <person name="Ezra D."/>
            <person name="Gonzalez J."/>
            <person name="Henrissat B."/>
            <person name="Kuo A."/>
            <person name="Liang C."/>
            <person name="Lipzen A."/>
            <person name="Lutzoni F."/>
            <person name="Magnuson J."/>
            <person name="Mondo S."/>
            <person name="Nolan M."/>
            <person name="Ohm R."/>
            <person name="Pangilinan J."/>
            <person name="Park H.-J."/>
            <person name="Ramirez L."/>
            <person name="Alfaro M."/>
            <person name="Sun H."/>
            <person name="Tritt A."/>
            <person name="Yoshinaga Y."/>
            <person name="Zwiers L.-H."/>
            <person name="Turgeon B."/>
            <person name="Goodwin S."/>
            <person name="Spatafora J."/>
            <person name="Crous P."/>
            <person name="Grigoriev I."/>
        </authorList>
    </citation>
    <scope>NUCLEOTIDE SEQUENCE</scope>
    <source>
        <strain evidence="11">CBS 113389</strain>
    </source>
</reference>
<feature type="compositionally biased region" description="Basic and acidic residues" evidence="8">
    <location>
        <begin position="455"/>
        <end position="464"/>
    </location>
</feature>
<evidence type="ECO:0000256" key="7">
    <source>
        <dbReference type="ARBA" id="ARBA00023136"/>
    </source>
</evidence>
<name>A0A6A6PFP7_9PEZI</name>
<feature type="transmembrane region" description="Helical" evidence="9">
    <location>
        <begin position="255"/>
        <end position="274"/>
    </location>
</feature>
<dbReference type="OrthoDB" id="1588579at2759"/>
<feature type="domain" description="Sugar phosphate transporter" evidence="10">
    <location>
        <begin position="123"/>
        <end position="444"/>
    </location>
</feature>
<dbReference type="GeneID" id="54479293"/>
<comment type="similarity">
    <text evidence="3">Belongs to the TPT transporter family. SLC35D subfamily.</text>
</comment>
<evidence type="ECO:0000256" key="1">
    <source>
        <dbReference type="ARBA" id="ARBA00003420"/>
    </source>
</evidence>
<protein>
    <submittedName>
        <fullName evidence="11">Triose-phosphate transporter family-domain-containing protein</fullName>
    </submittedName>
</protein>
<proteinExistence type="inferred from homology"/>
<keyword evidence="7 9" id="KW-0472">Membrane</keyword>
<evidence type="ECO:0000256" key="5">
    <source>
        <dbReference type="ARBA" id="ARBA00022692"/>
    </source>
</evidence>
<feature type="region of interest" description="Disordered" evidence="8">
    <location>
        <begin position="507"/>
        <end position="541"/>
    </location>
</feature>
<dbReference type="GO" id="GO:0005789">
    <property type="term" value="C:endoplasmic reticulum membrane"/>
    <property type="evidence" value="ECO:0007669"/>
    <property type="project" value="UniProtKB-SubCell"/>
</dbReference>
<dbReference type="RefSeq" id="XP_033585368.1">
    <property type="nucleotide sequence ID" value="XM_033738291.1"/>
</dbReference>
<evidence type="ECO:0000256" key="4">
    <source>
        <dbReference type="ARBA" id="ARBA00011182"/>
    </source>
</evidence>
<feature type="compositionally biased region" description="Basic and acidic residues" evidence="8">
    <location>
        <begin position="28"/>
        <end position="44"/>
    </location>
</feature>
<dbReference type="InterPro" id="IPR050186">
    <property type="entry name" value="TPT_transporter"/>
</dbReference>
<feature type="region of interest" description="Disordered" evidence="8">
    <location>
        <begin position="1"/>
        <end position="57"/>
    </location>
</feature>